<dbReference type="RefSeq" id="WP_376978537.1">
    <property type="nucleotide sequence ID" value="NZ_JBHLSV010000004.1"/>
</dbReference>
<keyword evidence="4 6" id="KW-1133">Transmembrane helix</keyword>
<dbReference type="InterPro" id="IPR020846">
    <property type="entry name" value="MFS_dom"/>
</dbReference>
<name>A0ABV6R890_9MICO</name>
<feature type="transmembrane region" description="Helical" evidence="6">
    <location>
        <begin position="98"/>
        <end position="119"/>
    </location>
</feature>
<dbReference type="InterPro" id="IPR036259">
    <property type="entry name" value="MFS_trans_sf"/>
</dbReference>
<feature type="transmembrane region" description="Helical" evidence="6">
    <location>
        <begin position="72"/>
        <end position="92"/>
    </location>
</feature>
<evidence type="ECO:0000259" key="7">
    <source>
        <dbReference type="PROSITE" id="PS50850"/>
    </source>
</evidence>
<dbReference type="InterPro" id="IPR050189">
    <property type="entry name" value="MFS_Efflux_Transporters"/>
</dbReference>
<evidence type="ECO:0000313" key="8">
    <source>
        <dbReference type="EMBL" id="MFC0673180.1"/>
    </source>
</evidence>
<dbReference type="Proteomes" id="UP001589793">
    <property type="component" value="Unassembled WGS sequence"/>
</dbReference>
<dbReference type="EMBL" id="JBHLSV010000004">
    <property type="protein sequence ID" value="MFC0673180.1"/>
    <property type="molecule type" value="Genomic_DNA"/>
</dbReference>
<reference evidence="8 9" key="1">
    <citation type="submission" date="2024-09" db="EMBL/GenBank/DDBJ databases">
        <authorList>
            <person name="Sun Q."/>
            <person name="Mori K."/>
        </authorList>
    </citation>
    <scope>NUCLEOTIDE SEQUENCE [LARGE SCALE GENOMIC DNA]</scope>
    <source>
        <strain evidence="8 9">CICC 10874</strain>
    </source>
</reference>
<feature type="transmembrane region" description="Helical" evidence="6">
    <location>
        <begin position="268"/>
        <end position="288"/>
    </location>
</feature>
<dbReference type="Gene3D" id="1.20.1250.20">
    <property type="entry name" value="MFS general substrate transporter like domains"/>
    <property type="match status" value="1"/>
</dbReference>
<sequence>MPHRPLWLLGLFLAALSLGTDEFVIAGLLPEISRDLSVSIGAAGQLVTAFALAFALGAPVLGILCDPLPRRTVLIAALALFALVNVTAAFAPGITTLLLLRIAAGLTAAAISATAFAAAAQAAPEGRQGAFLAIVTAGLTVALFTGVPLGAWFGGLFGWRATFLLIAAVALLALLTIAARLPHLPGQDGGSLAARLAPLRSMPVLRLVLAVTLAGSGGLMLYSYLAPLLAHARGGTSMLPMILLLIGLIGVPSALLGGRLADRLGGRASRMSVLAGHALALALLTIIIGTRAPLPVFLLGLALWSVFAWALNPPLQASTIEAAPGSPMTAVALNISGLYLGTAVAGAAGGVVVETLGAAWIPPIAAALLALALLSASFGTRRAHAPGRADAPGPEACTVS</sequence>
<gene>
    <name evidence="8" type="ORF">ACFFF6_04335</name>
</gene>
<evidence type="ECO:0000256" key="3">
    <source>
        <dbReference type="ARBA" id="ARBA00022692"/>
    </source>
</evidence>
<keyword evidence="2" id="KW-1003">Cell membrane</keyword>
<dbReference type="InterPro" id="IPR001958">
    <property type="entry name" value="Tet-R_TetA/multi-R_MdtG-like"/>
</dbReference>
<evidence type="ECO:0000256" key="1">
    <source>
        <dbReference type="ARBA" id="ARBA00004651"/>
    </source>
</evidence>
<protein>
    <submittedName>
        <fullName evidence="8">MFS transporter</fullName>
    </submittedName>
</protein>
<dbReference type="InterPro" id="IPR011701">
    <property type="entry name" value="MFS"/>
</dbReference>
<feature type="transmembrane region" description="Helical" evidence="6">
    <location>
        <begin position="237"/>
        <end position="256"/>
    </location>
</feature>
<feature type="domain" description="Major facilitator superfamily (MFS) profile" evidence="7">
    <location>
        <begin position="7"/>
        <end position="384"/>
    </location>
</feature>
<comment type="subcellular location">
    <subcellularLocation>
        <location evidence="1">Cell membrane</location>
        <topology evidence="1">Multi-pass membrane protein</topology>
    </subcellularLocation>
</comment>
<evidence type="ECO:0000313" key="9">
    <source>
        <dbReference type="Proteomes" id="UP001589793"/>
    </source>
</evidence>
<feature type="transmembrane region" description="Helical" evidence="6">
    <location>
        <begin position="42"/>
        <end position="65"/>
    </location>
</feature>
<evidence type="ECO:0000256" key="2">
    <source>
        <dbReference type="ARBA" id="ARBA00022475"/>
    </source>
</evidence>
<dbReference type="SUPFAM" id="SSF103473">
    <property type="entry name" value="MFS general substrate transporter"/>
    <property type="match status" value="1"/>
</dbReference>
<dbReference type="CDD" id="cd17324">
    <property type="entry name" value="MFS_NepI_like"/>
    <property type="match status" value="1"/>
</dbReference>
<accession>A0ABV6R890</accession>
<feature type="transmembrane region" description="Helical" evidence="6">
    <location>
        <begin position="294"/>
        <end position="311"/>
    </location>
</feature>
<evidence type="ECO:0000256" key="4">
    <source>
        <dbReference type="ARBA" id="ARBA00022989"/>
    </source>
</evidence>
<feature type="transmembrane region" description="Helical" evidence="6">
    <location>
        <begin position="359"/>
        <end position="378"/>
    </location>
</feature>
<evidence type="ECO:0000256" key="5">
    <source>
        <dbReference type="ARBA" id="ARBA00023136"/>
    </source>
</evidence>
<dbReference type="Pfam" id="PF07690">
    <property type="entry name" value="MFS_1"/>
    <property type="match status" value="1"/>
</dbReference>
<feature type="transmembrane region" description="Helical" evidence="6">
    <location>
        <begin position="159"/>
        <end position="183"/>
    </location>
</feature>
<keyword evidence="5 6" id="KW-0472">Membrane</keyword>
<dbReference type="PANTHER" id="PTHR43124">
    <property type="entry name" value="PURINE EFFLUX PUMP PBUE"/>
    <property type="match status" value="1"/>
</dbReference>
<feature type="transmembrane region" description="Helical" evidence="6">
    <location>
        <begin position="204"/>
        <end position="225"/>
    </location>
</feature>
<feature type="transmembrane region" description="Helical" evidence="6">
    <location>
        <begin position="331"/>
        <end position="353"/>
    </location>
</feature>
<keyword evidence="3 6" id="KW-0812">Transmembrane</keyword>
<keyword evidence="9" id="KW-1185">Reference proteome</keyword>
<dbReference type="PANTHER" id="PTHR43124:SF10">
    <property type="entry name" value="PURINE EFFLUX PUMP PBUE"/>
    <property type="match status" value="1"/>
</dbReference>
<comment type="caution">
    <text evidence="8">The sequence shown here is derived from an EMBL/GenBank/DDBJ whole genome shotgun (WGS) entry which is preliminary data.</text>
</comment>
<proteinExistence type="predicted"/>
<dbReference type="PRINTS" id="PR01035">
    <property type="entry name" value="TCRTETA"/>
</dbReference>
<dbReference type="PROSITE" id="PS50850">
    <property type="entry name" value="MFS"/>
    <property type="match status" value="1"/>
</dbReference>
<feature type="transmembrane region" description="Helical" evidence="6">
    <location>
        <begin position="131"/>
        <end position="153"/>
    </location>
</feature>
<evidence type="ECO:0000256" key="6">
    <source>
        <dbReference type="SAM" id="Phobius"/>
    </source>
</evidence>
<organism evidence="8 9">
    <name type="scientific">Brachybacterium hainanense</name>
    <dbReference type="NCBI Taxonomy" id="1541174"/>
    <lineage>
        <taxon>Bacteria</taxon>
        <taxon>Bacillati</taxon>
        <taxon>Actinomycetota</taxon>
        <taxon>Actinomycetes</taxon>
        <taxon>Micrococcales</taxon>
        <taxon>Dermabacteraceae</taxon>
        <taxon>Brachybacterium</taxon>
    </lineage>
</organism>